<accession>A0AAU0N0A4</accession>
<dbReference type="InterPro" id="IPR004919">
    <property type="entry name" value="GmrSD_N"/>
</dbReference>
<dbReference type="PANTHER" id="PTHR39639">
    <property type="entry name" value="CHROMOSOME 16, WHOLE GENOME SHOTGUN SEQUENCE"/>
    <property type="match status" value="1"/>
</dbReference>
<dbReference type="KEGG" id="mpaf:R5R33_17465"/>
<feature type="domain" description="GmrSD restriction endonucleases N-terminal" evidence="1">
    <location>
        <begin position="27"/>
        <end position="172"/>
    </location>
</feature>
<evidence type="ECO:0000259" key="1">
    <source>
        <dbReference type="Pfam" id="PF03235"/>
    </source>
</evidence>
<dbReference type="AlphaFoldDB" id="A0AAU0N0A4"/>
<dbReference type="Proteomes" id="UP001302477">
    <property type="component" value="Chromosome"/>
</dbReference>
<reference evidence="2 3" key="1">
    <citation type="submission" date="2023-10" db="EMBL/GenBank/DDBJ databases">
        <title>Description of Microbulbifer bruguierae sp. nov., isolated from the sediments of mangrove plant Bruguiera sexangula and comparative genomic analyses of the genus Microbulbifer.</title>
        <authorList>
            <person name="Long M."/>
        </authorList>
    </citation>
    <scope>NUCLEOTIDE SEQUENCE [LARGE SCALE GENOMIC DNA]</scope>
    <source>
        <strain evidence="2 3">SPO729</strain>
    </source>
</reference>
<keyword evidence="3" id="KW-1185">Reference proteome</keyword>
<evidence type="ECO:0000313" key="3">
    <source>
        <dbReference type="Proteomes" id="UP001302477"/>
    </source>
</evidence>
<protein>
    <submittedName>
        <fullName evidence="2">DUF262 domain-containing protein</fullName>
    </submittedName>
</protein>
<evidence type="ECO:0000313" key="2">
    <source>
        <dbReference type="EMBL" id="WOX05504.1"/>
    </source>
</evidence>
<organism evidence="2 3">
    <name type="scientific">Microbulbifer pacificus</name>
    <dbReference type="NCBI Taxonomy" id="407164"/>
    <lineage>
        <taxon>Bacteria</taxon>
        <taxon>Pseudomonadati</taxon>
        <taxon>Pseudomonadota</taxon>
        <taxon>Gammaproteobacteria</taxon>
        <taxon>Cellvibrionales</taxon>
        <taxon>Microbulbiferaceae</taxon>
        <taxon>Microbulbifer</taxon>
    </lineage>
</organism>
<gene>
    <name evidence="2" type="ORF">R5R33_17465</name>
</gene>
<proteinExistence type="predicted"/>
<dbReference type="EMBL" id="CP137555">
    <property type="protein sequence ID" value="WOX05504.1"/>
    <property type="molecule type" value="Genomic_DNA"/>
</dbReference>
<sequence length="358" mass="40750">MSLEDEISERIGEVRTDTFDMSFGEIVNLHYNNELVIQPEYQRLFRWSNQQKSHLIESILLELPVPQIFVIENQDGVLELIDGLQRTSTVLQFMEPDSINMDPLCLEGCTLIPALNGKTFQDLPLSLRLSLKRSPIRTVVIKKQSKGFLRYEMFKRLNTGGSNLEPQEIRNCSARMIGENGVEFYNFLVGLTAFESFARCADYLPQAEKDKKGAEELVLRFFATKNAPDLFKGSVRDWLDNFMEAILLQDIEFDLEKEASIFKDTFSVIYDKLGDSAFLRYRGNTPVGSLPPAYFEAISVGTYNSLEKVRVKDRTVLRSAITDLVQSVDFRAVTGPGANSREKLQTRINLVSSKLEEL</sequence>
<dbReference type="RefSeq" id="WP_318953974.1">
    <property type="nucleotide sequence ID" value="NZ_CP137555.1"/>
</dbReference>
<dbReference type="Pfam" id="PF03235">
    <property type="entry name" value="GmrSD_N"/>
    <property type="match status" value="1"/>
</dbReference>
<name>A0AAU0N0A4_9GAMM</name>
<dbReference type="PANTHER" id="PTHR39639:SF1">
    <property type="entry name" value="DUF262 DOMAIN-CONTAINING PROTEIN"/>
    <property type="match status" value="1"/>
</dbReference>